<evidence type="ECO:0000259" key="1">
    <source>
        <dbReference type="Pfam" id="PF25199"/>
    </source>
</evidence>
<dbReference type="SUPFAM" id="SSF52540">
    <property type="entry name" value="P-loop containing nucleoside triphosphate hydrolases"/>
    <property type="match status" value="1"/>
</dbReference>
<organism evidence="2 3">
    <name type="scientific">Sclerotinia sclerotiorum (strain ATCC 18683 / 1980 / Ss-1)</name>
    <name type="common">White mold</name>
    <name type="synonym">Whetzelinia sclerotiorum</name>
    <dbReference type="NCBI Taxonomy" id="665079"/>
    <lineage>
        <taxon>Eukaryota</taxon>
        <taxon>Fungi</taxon>
        <taxon>Dikarya</taxon>
        <taxon>Ascomycota</taxon>
        <taxon>Pezizomycotina</taxon>
        <taxon>Leotiomycetes</taxon>
        <taxon>Helotiales</taxon>
        <taxon>Sclerotiniaceae</taxon>
        <taxon>Sclerotinia</taxon>
    </lineage>
</organism>
<dbReference type="VEuPathDB" id="FungiDB:sscle_04g034990"/>
<evidence type="ECO:0000313" key="3">
    <source>
        <dbReference type="Proteomes" id="UP000177798"/>
    </source>
</evidence>
<evidence type="ECO:0000313" key="2">
    <source>
        <dbReference type="EMBL" id="APA08729.1"/>
    </source>
</evidence>
<dbReference type="SUPFAM" id="SSF48452">
    <property type="entry name" value="TPR-like"/>
    <property type="match status" value="1"/>
</dbReference>
<dbReference type="Pfam" id="PF25199">
    <property type="entry name" value="nSTAND_NTPase5"/>
    <property type="match status" value="1"/>
</dbReference>
<dbReference type="Gene3D" id="3.40.50.300">
    <property type="entry name" value="P-loop containing nucleotide triphosphate hydrolases"/>
    <property type="match status" value="1"/>
</dbReference>
<gene>
    <name evidence="2" type="ORF">sscle_04g034990</name>
</gene>
<dbReference type="PANTHER" id="PTHR46082">
    <property type="entry name" value="ATP/GTP-BINDING PROTEIN-RELATED"/>
    <property type="match status" value="1"/>
</dbReference>
<dbReference type="InterPro" id="IPR011990">
    <property type="entry name" value="TPR-like_helical_dom_sf"/>
</dbReference>
<dbReference type="InterPro" id="IPR027417">
    <property type="entry name" value="P-loop_NTPase"/>
</dbReference>
<dbReference type="PANTHER" id="PTHR46082:SF6">
    <property type="entry name" value="AAA+ ATPASE DOMAIN-CONTAINING PROTEIN-RELATED"/>
    <property type="match status" value="1"/>
</dbReference>
<protein>
    <recommendedName>
        <fullName evidence="1">Novel STAND NTPase 5 domain-containing protein</fullName>
    </recommendedName>
</protein>
<reference evidence="3" key="1">
    <citation type="journal article" date="2017" name="Genome Biol. Evol.">
        <title>The complete genome sequence of the phytopathogenic fungus Sclerotinia sclerotiorum reveals insights into the genome architecture of broad host range pathogens.</title>
        <authorList>
            <person name="Derbyshire M."/>
            <person name="Denton-Giles M."/>
            <person name="Hegedus D."/>
            <person name="Seifbarghy S."/>
            <person name="Rollins J."/>
            <person name="van Kan J."/>
            <person name="Seidl M.F."/>
            <person name="Faino L."/>
            <person name="Mbengue M."/>
            <person name="Navaud O."/>
            <person name="Raffaele S."/>
            <person name="Hammond-Kosack K."/>
            <person name="Heard S."/>
            <person name="Oliver R."/>
        </authorList>
    </citation>
    <scope>NUCLEOTIDE SEQUENCE [LARGE SCALE GENOMIC DNA]</scope>
    <source>
        <strain evidence="3">ATCC 18683 / 1980 / Ss-1</strain>
    </source>
</reference>
<dbReference type="AlphaFoldDB" id="A0A1D9Q1G9"/>
<dbReference type="Gene3D" id="1.25.40.10">
    <property type="entry name" value="Tetratricopeptide repeat domain"/>
    <property type="match status" value="1"/>
</dbReference>
<dbReference type="InterPro" id="IPR057574">
    <property type="entry name" value="nSTAND_NTPase5_dom"/>
</dbReference>
<proteinExistence type="predicted"/>
<accession>A0A1D9Q1G9</accession>
<feature type="domain" description="Novel STAND NTPase 5" evidence="1">
    <location>
        <begin position="31"/>
        <end position="148"/>
    </location>
</feature>
<dbReference type="EMBL" id="CP017817">
    <property type="protein sequence ID" value="APA08729.1"/>
    <property type="molecule type" value="Genomic_DNA"/>
</dbReference>
<dbReference type="OrthoDB" id="626167at2759"/>
<dbReference type="Proteomes" id="UP000177798">
    <property type="component" value="Chromosome 4"/>
</dbReference>
<sequence length="733" mass="84315">MFNMNSPRLNHVASVEIVNKSHFIVPNRRVNGFIGREDILDKIEKGLSSESQSRVVVLRGLGGQGKTQIALEYYHRARKNNIRNIFWSMQHATQDNQEVILVLNKLRELDEPWLVVFDNHDDPSSFFLPDFMPMGQEGRILITSRHADTAGLVGSDHHIKLPGLPKDDACDLLIRQSRGGDAASRDDAYTIVDRLGYHALAITQAGSYIQTQKIELSQFMDNYNHRREAILRVTPRMSQYRRKVGKAANETALNVFTTWEPSYQQLEKLDDENKHKSVILALFAFFDCQNISQQLFKTYCTKELFHRPDVWNIEEPLLLFLDENKNWVQQKFVDILNNLSQLSLIQSWYRDKGNQCHLSLHPLVRDWIRLRAPPQLCCDLAALSAYILATVIKQAASKDMFRMPLQLRQEILSHLNIHDDNQDLTVALNNSEAFSKDRLFSVYDCFTYFYYDYKLYKQSEVIARKWVEAMSVKYRREDDETLHALSVLSHVLRCQPESEEALDISQRVFTIYSSKYSSESTSVLEATYFLAVDMLITREIVKAEGLLKRVIETAPRVLGRGHGLNLASKFVLVRVLWEGRKFGDAETLSRNNVQNSQRMFGNNHPTTITCMSNLADLLERLKRHSEAPPYIGKVYTFRLETWGPERPDTLEAKRDYYRVRGIVGQQLQSEQTRAKMISLSGNQNTDLKSDARSEASELDEFIFSIYEQNLLGSSEDAEQARISIPPGGQHTSC</sequence>
<dbReference type="InterPro" id="IPR053137">
    <property type="entry name" value="NLR-like"/>
</dbReference>
<name>A0A1D9Q1G9_SCLS1</name>